<dbReference type="InterPro" id="IPR045070">
    <property type="entry name" value="MATE_MepA-like"/>
</dbReference>
<dbReference type="PANTHER" id="PTHR43823">
    <property type="entry name" value="SPORULATION PROTEIN YKVU"/>
    <property type="match status" value="1"/>
</dbReference>
<proteinExistence type="inferred from homology"/>
<comment type="similarity">
    <text evidence="2">Belongs to the multi antimicrobial extrusion (MATE) (TC 2.A.66.1) family. MepA subfamily.</text>
</comment>
<dbReference type="InterPro" id="IPR002528">
    <property type="entry name" value="MATE_fam"/>
</dbReference>
<keyword evidence="8 10" id="KW-0472">Membrane</keyword>
<keyword evidence="9" id="KW-0046">Antibiotic resistance</keyword>
<evidence type="ECO:0000256" key="3">
    <source>
        <dbReference type="ARBA" id="ARBA00022106"/>
    </source>
</evidence>
<feature type="transmembrane region" description="Helical" evidence="10">
    <location>
        <begin position="349"/>
        <end position="372"/>
    </location>
</feature>
<feature type="transmembrane region" description="Helical" evidence="10">
    <location>
        <begin position="14"/>
        <end position="33"/>
    </location>
</feature>
<evidence type="ECO:0000256" key="6">
    <source>
        <dbReference type="ARBA" id="ARBA00022692"/>
    </source>
</evidence>
<feature type="transmembrane region" description="Helical" evidence="10">
    <location>
        <begin position="384"/>
        <end position="408"/>
    </location>
</feature>
<accession>A0A1Y2AUB2</accession>
<reference evidence="11 12" key="1">
    <citation type="submission" date="2016-08" db="EMBL/GenBank/DDBJ databases">
        <title>A Parts List for Fungal Cellulosomes Revealed by Comparative Genomics.</title>
        <authorList>
            <consortium name="DOE Joint Genome Institute"/>
            <person name="Haitjema C.H."/>
            <person name="Gilmore S.P."/>
            <person name="Henske J.K."/>
            <person name="Solomon K.V."/>
            <person name="De Groot R."/>
            <person name="Kuo A."/>
            <person name="Mondo S.J."/>
            <person name="Salamov A.A."/>
            <person name="Labutti K."/>
            <person name="Zhao Z."/>
            <person name="Chiniquy J."/>
            <person name="Barry K."/>
            <person name="Brewer H.M."/>
            <person name="Purvine S.O."/>
            <person name="Wright A.T."/>
            <person name="Boxma B."/>
            <person name="Van Alen T."/>
            <person name="Hackstein J.H."/>
            <person name="Baker S.E."/>
            <person name="Grigoriev I.V."/>
            <person name="O'Malley M.A."/>
        </authorList>
    </citation>
    <scope>NUCLEOTIDE SEQUENCE [LARGE SCALE GENOMIC DNA]</scope>
    <source>
        <strain evidence="11 12">G1</strain>
    </source>
</reference>
<feature type="transmembrane region" description="Helical" evidence="10">
    <location>
        <begin position="53"/>
        <end position="76"/>
    </location>
</feature>
<sequence>MGIKLSEHFDYSKLLKFTFPTIIMMIFTSLYGIVDGIFVSNFAGSDSFAAINIVWPLIMVFSSVGYMVGTGGSALVSKTLGEEKKEKANRYFSMLIYFEILLGIVLSLIGFFIVRPLSELMGAEGDILEFGVLYGKILLLPLPAYVLQKSFQSFMVAAEKPKLGLLITVLAGFTNMFFDFLFIYVFGMGIEGAAIATAISQCVGGIAPLIYFMCENSTHFRLVMTPLEMKPISKSCLNGISEMMMNMSLSIVNMLYNYQLLRIAGSGGVVAYGIIQYVAYTFECFFTGYSNGSAPIISFHYGAKNTDELKNLFKRGMTVIFFSSFILFGSAELSAPMLAKIFVGYDDELYYLAVPAIRIYFIFFLITGYNIFTSSLFTGLNNGIVSAIISISRTLIFETTMILVLPIIFGLNGIWMAVSSAEGITLLVTFTLLILNRKKYHYF</sequence>
<protein>
    <recommendedName>
        <fullName evidence="3">Multidrug export protein MepA</fullName>
    </recommendedName>
</protein>
<feature type="transmembrane region" description="Helical" evidence="10">
    <location>
        <begin position="163"/>
        <end position="187"/>
    </location>
</feature>
<dbReference type="NCBIfam" id="TIGR00797">
    <property type="entry name" value="matE"/>
    <property type="match status" value="1"/>
</dbReference>
<dbReference type="OrthoDB" id="2126698at2759"/>
<evidence type="ECO:0000256" key="10">
    <source>
        <dbReference type="SAM" id="Phobius"/>
    </source>
</evidence>
<dbReference type="GO" id="GO:0015297">
    <property type="term" value="F:antiporter activity"/>
    <property type="evidence" value="ECO:0007669"/>
    <property type="project" value="InterPro"/>
</dbReference>
<evidence type="ECO:0000256" key="1">
    <source>
        <dbReference type="ARBA" id="ARBA00004651"/>
    </source>
</evidence>
<evidence type="ECO:0000313" key="11">
    <source>
        <dbReference type="EMBL" id="ORY26183.1"/>
    </source>
</evidence>
<evidence type="ECO:0000256" key="9">
    <source>
        <dbReference type="ARBA" id="ARBA00023251"/>
    </source>
</evidence>
<dbReference type="PIRSF" id="PIRSF006603">
    <property type="entry name" value="DinF"/>
    <property type="match status" value="1"/>
</dbReference>
<comment type="subcellular location">
    <subcellularLocation>
        <location evidence="1">Cell membrane</location>
        <topology evidence="1">Multi-pass membrane protein</topology>
    </subcellularLocation>
</comment>
<evidence type="ECO:0000256" key="5">
    <source>
        <dbReference type="ARBA" id="ARBA00022475"/>
    </source>
</evidence>
<comment type="caution">
    <text evidence="11">The sequence shown here is derived from an EMBL/GenBank/DDBJ whole genome shotgun (WGS) entry which is preliminary data.</text>
</comment>
<gene>
    <name evidence="11" type="ORF">LY90DRAFT_706113</name>
</gene>
<keyword evidence="4" id="KW-0813">Transport</keyword>
<evidence type="ECO:0000256" key="4">
    <source>
        <dbReference type="ARBA" id="ARBA00022448"/>
    </source>
</evidence>
<dbReference type="Proteomes" id="UP000193920">
    <property type="component" value="Unassembled WGS sequence"/>
</dbReference>
<feature type="transmembrane region" description="Helical" evidence="10">
    <location>
        <begin position="414"/>
        <end position="435"/>
    </location>
</feature>
<dbReference type="STRING" id="1754190.A0A1Y2AUB2"/>
<evidence type="ECO:0000313" key="12">
    <source>
        <dbReference type="Proteomes" id="UP000193920"/>
    </source>
</evidence>
<evidence type="ECO:0000256" key="8">
    <source>
        <dbReference type="ARBA" id="ARBA00023136"/>
    </source>
</evidence>
<keyword evidence="5" id="KW-1003">Cell membrane</keyword>
<feature type="transmembrane region" description="Helical" evidence="10">
    <location>
        <begin position="96"/>
        <end position="115"/>
    </location>
</feature>
<dbReference type="Pfam" id="PF01554">
    <property type="entry name" value="MatE"/>
    <property type="match status" value="2"/>
</dbReference>
<dbReference type="GO" id="GO:0046677">
    <property type="term" value="P:response to antibiotic"/>
    <property type="evidence" value="ECO:0007669"/>
    <property type="project" value="UniProtKB-KW"/>
</dbReference>
<feature type="transmembrane region" description="Helical" evidence="10">
    <location>
        <begin position="127"/>
        <end position="147"/>
    </location>
</feature>
<organism evidence="11 12">
    <name type="scientific">Neocallimastix californiae</name>
    <dbReference type="NCBI Taxonomy" id="1754190"/>
    <lineage>
        <taxon>Eukaryota</taxon>
        <taxon>Fungi</taxon>
        <taxon>Fungi incertae sedis</taxon>
        <taxon>Chytridiomycota</taxon>
        <taxon>Chytridiomycota incertae sedis</taxon>
        <taxon>Neocallimastigomycetes</taxon>
        <taxon>Neocallimastigales</taxon>
        <taxon>Neocallimastigaceae</taxon>
        <taxon>Neocallimastix</taxon>
    </lineage>
</organism>
<evidence type="ECO:0000256" key="7">
    <source>
        <dbReference type="ARBA" id="ARBA00022989"/>
    </source>
</evidence>
<keyword evidence="12" id="KW-1185">Reference proteome</keyword>
<dbReference type="InterPro" id="IPR048279">
    <property type="entry name" value="MdtK-like"/>
</dbReference>
<feature type="transmembrane region" description="Helical" evidence="10">
    <location>
        <begin position="319"/>
        <end position="343"/>
    </location>
</feature>
<name>A0A1Y2AUB2_9FUNG</name>
<keyword evidence="7 10" id="KW-1133">Transmembrane helix</keyword>
<keyword evidence="6 10" id="KW-0812">Transmembrane</keyword>
<dbReference type="GO" id="GO:0005886">
    <property type="term" value="C:plasma membrane"/>
    <property type="evidence" value="ECO:0007669"/>
    <property type="project" value="UniProtKB-SubCell"/>
</dbReference>
<dbReference type="EMBL" id="MCOG01000204">
    <property type="protein sequence ID" value="ORY26183.1"/>
    <property type="molecule type" value="Genomic_DNA"/>
</dbReference>
<dbReference type="GO" id="GO:0042910">
    <property type="term" value="F:xenobiotic transmembrane transporter activity"/>
    <property type="evidence" value="ECO:0007669"/>
    <property type="project" value="InterPro"/>
</dbReference>
<dbReference type="InterPro" id="IPR051327">
    <property type="entry name" value="MATE_MepA_subfamily"/>
</dbReference>
<dbReference type="CDD" id="cd13143">
    <property type="entry name" value="MATE_MepA_like"/>
    <property type="match status" value="1"/>
</dbReference>
<evidence type="ECO:0000256" key="2">
    <source>
        <dbReference type="ARBA" id="ARBA00008417"/>
    </source>
</evidence>
<dbReference type="PANTHER" id="PTHR43823:SF3">
    <property type="entry name" value="MULTIDRUG EXPORT PROTEIN MEPA"/>
    <property type="match status" value="1"/>
</dbReference>
<feature type="transmembrane region" description="Helical" evidence="10">
    <location>
        <begin position="193"/>
        <end position="214"/>
    </location>
</feature>
<dbReference type="AlphaFoldDB" id="A0A1Y2AUB2"/>